<comment type="similarity">
    <text evidence="7">Belongs to the DEAD box helicase family.</text>
</comment>
<feature type="short sequence motif" description="Q motif" evidence="6">
    <location>
        <begin position="4"/>
        <end position="32"/>
    </location>
</feature>
<feature type="region of interest" description="Disordered" evidence="8">
    <location>
        <begin position="535"/>
        <end position="558"/>
    </location>
</feature>
<dbReference type="InterPro" id="IPR001650">
    <property type="entry name" value="Helicase_C-like"/>
</dbReference>
<dbReference type="CDD" id="cd00268">
    <property type="entry name" value="DEADc"/>
    <property type="match status" value="1"/>
</dbReference>
<reference evidence="12 13" key="1">
    <citation type="submission" date="2016-11" db="EMBL/GenBank/DDBJ databases">
        <authorList>
            <person name="Jaros S."/>
            <person name="Januszkiewicz K."/>
            <person name="Wedrychowicz H."/>
        </authorList>
    </citation>
    <scope>NUCLEOTIDE SEQUENCE [LARGE SCALE GENOMIC DNA]</scope>
    <source>
        <strain evidence="12 13">DSM 10068</strain>
    </source>
</reference>
<dbReference type="STRING" id="1123282.SAMN02745823_00297"/>
<dbReference type="PROSITE" id="PS00039">
    <property type="entry name" value="DEAD_ATP_HELICASE"/>
    <property type="match status" value="1"/>
</dbReference>
<feature type="domain" description="DEAD-box RNA helicase Q" evidence="11">
    <location>
        <begin position="4"/>
        <end position="32"/>
    </location>
</feature>
<evidence type="ECO:0000256" key="6">
    <source>
        <dbReference type="PROSITE-ProRule" id="PRU00552"/>
    </source>
</evidence>
<evidence type="ECO:0000256" key="2">
    <source>
        <dbReference type="ARBA" id="ARBA00022741"/>
    </source>
</evidence>
<evidence type="ECO:0000256" key="1">
    <source>
        <dbReference type="ARBA" id="ARBA00012552"/>
    </source>
</evidence>
<dbReference type="GO" id="GO:0016787">
    <property type="term" value="F:hydrolase activity"/>
    <property type="evidence" value="ECO:0007669"/>
    <property type="project" value="UniProtKB-KW"/>
</dbReference>
<dbReference type="InterPro" id="IPR014014">
    <property type="entry name" value="RNA_helicase_DEAD_Q_motif"/>
</dbReference>
<dbReference type="Pfam" id="PF03880">
    <property type="entry name" value="DbpA"/>
    <property type="match status" value="1"/>
</dbReference>
<evidence type="ECO:0000313" key="12">
    <source>
        <dbReference type="EMBL" id="SHH56203.1"/>
    </source>
</evidence>
<dbReference type="PROSITE" id="PS51194">
    <property type="entry name" value="HELICASE_CTER"/>
    <property type="match status" value="1"/>
</dbReference>
<dbReference type="PROSITE" id="PS51192">
    <property type="entry name" value="HELICASE_ATP_BIND_1"/>
    <property type="match status" value="1"/>
</dbReference>
<dbReference type="Pfam" id="PF00271">
    <property type="entry name" value="Helicase_C"/>
    <property type="match status" value="1"/>
</dbReference>
<keyword evidence="4 7" id="KW-0347">Helicase</keyword>
<dbReference type="Gene3D" id="3.40.50.300">
    <property type="entry name" value="P-loop containing nucleotide triphosphate hydrolases"/>
    <property type="match status" value="2"/>
</dbReference>
<dbReference type="EC" id="3.6.4.13" evidence="1"/>
<gene>
    <name evidence="12" type="ORF">SAMN02745823_00297</name>
</gene>
<protein>
    <recommendedName>
        <fullName evidence="1">RNA helicase</fullName>
        <ecNumber evidence="1">3.6.4.13</ecNumber>
    </recommendedName>
</protein>
<evidence type="ECO:0000313" key="13">
    <source>
        <dbReference type="Proteomes" id="UP000183995"/>
    </source>
</evidence>
<dbReference type="Pfam" id="PF00270">
    <property type="entry name" value="DEAD"/>
    <property type="match status" value="1"/>
</dbReference>
<evidence type="ECO:0000256" key="5">
    <source>
        <dbReference type="ARBA" id="ARBA00022840"/>
    </source>
</evidence>
<dbReference type="GO" id="GO:0005840">
    <property type="term" value="C:ribosome"/>
    <property type="evidence" value="ECO:0007669"/>
    <property type="project" value="TreeGrafter"/>
</dbReference>
<dbReference type="InterPro" id="IPR044742">
    <property type="entry name" value="DEAD/DEAH_RhlB"/>
</dbReference>
<dbReference type="InterPro" id="IPR000629">
    <property type="entry name" value="RNA-helicase_DEAD-box_CS"/>
</dbReference>
<evidence type="ECO:0000256" key="7">
    <source>
        <dbReference type="RuleBase" id="RU000492"/>
    </source>
</evidence>
<dbReference type="InterPro" id="IPR011545">
    <property type="entry name" value="DEAD/DEAH_box_helicase_dom"/>
</dbReference>
<keyword evidence="13" id="KW-1185">Reference proteome</keyword>
<accession>A0A1M5U0N0</accession>
<dbReference type="Proteomes" id="UP000183995">
    <property type="component" value="Unassembled WGS sequence"/>
</dbReference>
<evidence type="ECO:0000259" key="9">
    <source>
        <dbReference type="PROSITE" id="PS51192"/>
    </source>
</evidence>
<dbReference type="SUPFAM" id="SSF52540">
    <property type="entry name" value="P-loop containing nucleoside triphosphate hydrolases"/>
    <property type="match status" value="1"/>
</dbReference>
<dbReference type="InterPro" id="IPR014001">
    <property type="entry name" value="Helicase_ATP-bd"/>
</dbReference>
<dbReference type="SMART" id="SM00490">
    <property type="entry name" value="HELICc"/>
    <property type="match status" value="1"/>
</dbReference>
<dbReference type="PROSITE" id="PS51195">
    <property type="entry name" value="Q_MOTIF"/>
    <property type="match status" value="1"/>
</dbReference>
<evidence type="ECO:0000256" key="8">
    <source>
        <dbReference type="SAM" id="MobiDB-lite"/>
    </source>
</evidence>
<keyword evidence="2 7" id="KW-0547">Nucleotide-binding</keyword>
<name>A0A1M5U0N0_9FIRM</name>
<evidence type="ECO:0000256" key="4">
    <source>
        <dbReference type="ARBA" id="ARBA00022806"/>
    </source>
</evidence>
<dbReference type="Gene3D" id="3.30.70.330">
    <property type="match status" value="1"/>
</dbReference>
<dbReference type="InterPro" id="IPR012677">
    <property type="entry name" value="Nucleotide-bd_a/b_plait_sf"/>
</dbReference>
<dbReference type="SMART" id="SM00487">
    <property type="entry name" value="DEXDc"/>
    <property type="match status" value="1"/>
</dbReference>
<keyword evidence="5 7" id="KW-0067">ATP-binding</keyword>
<dbReference type="RefSeq" id="WP_084726162.1">
    <property type="nucleotide sequence ID" value="NZ_FQXV01000001.1"/>
</dbReference>
<dbReference type="GO" id="GO:0005524">
    <property type="term" value="F:ATP binding"/>
    <property type="evidence" value="ECO:0007669"/>
    <property type="project" value="UniProtKB-KW"/>
</dbReference>
<organism evidence="12 13">
    <name type="scientific">Sporobacter termitidis DSM 10068</name>
    <dbReference type="NCBI Taxonomy" id="1123282"/>
    <lineage>
        <taxon>Bacteria</taxon>
        <taxon>Bacillati</taxon>
        <taxon>Bacillota</taxon>
        <taxon>Clostridia</taxon>
        <taxon>Eubacteriales</taxon>
        <taxon>Oscillospiraceae</taxon>
        <taxon>Sporobacter</taxon>
    </lineage>
</organism>
<dbReference type="AlphaFoldDB" id="A0A1M5U0N0"/>
<sequence>MTQIPFSQLSLTPKIERAIGEMGFDFATPIQSEAIPLIRTGVDVIARSQTGTGKTVAFAIPAIEKVDNHEEKATIQVLILCPTRELAMQAADEIRKVARFKTGIRPVEIYGGAAIDKQCIRLRRANIVVGTPGRVMDHMRRKTLKLNNLKMVILDEADEMLNMGFKEDIETILRDTPESRQTVLFSATMPPAILKLTHEFQKDPQMIEINKDQVTLAEIEQNYLDVPHNRKKDALVALLDFHAPGKAIIFCNTKKMVDELAELLAFRNFSVESIHSDIKQSQRTSVMQGFKQGRTSILIATDIAARGIDVSDVDLVINFDIPANSEYYVHRIGRTGRAGKSGRSITLCSGNREVFSMRNIAREVKSKITRLDLPTTDEIKKVSGAKIISAMEEALQIEVKPFFSELTEQLSARGFSYQQIAAAAMQHYFERDMASAAIPHADKMDKESSSSVEKTAGKPKRKLAAYETILIDIGSSHHAAVNHIIGAIVDRTALLVSDIGKVEVFPEQTVVEIPAGRGDEIVNAMAGCKMCGKPVKTERLAGPGKKTGPKPPKSAKRG</sequence>
<dbReference type="GO" id="GO:0005829">
    <property type="term" value="C:cytosol"/>
    <property type="evidence" value="ECO:0007669"/>
    <property type="project" value="TreeGrafter"/>
</dbReference>
<dbReference type="GO" id="GO:0003724">
    <property type="term" value="F:RNA helicase activity"/>
    <property type="evidence" value="ECO:0007669"/>
    <property type="project" value="UniProtKB-EC"/>
</dbReference>
<dbReference type="InterPro" id="IPR050547">
    <property type="entry name" value="DEAD_box_RNA_helicases"/>
</dbReference>
<dbReference type="InterPro" id="IPR027417">
    <property type="entry name" value="P-loop_NTPase"/>
</dbReference>
<dbReference type="InterPro" id="IPR005580">
    <property type="entry name" value="DbpA/CsdA_RNA-bd_dom"/>
</dbReference>
<dbReference type="GO" id="GO:0033592">
    <property type="term" value="F:RNA strand annealing activity"/>
    <property type="evidence" value="ECO:0007669"/>
    <property type="project" value="TreeGrafter"/>
</dbReference>
<evidence type="ECO:0000259" key="10">
    <source>
        <dbReference type="PROSITE" id="PS51194"/>
    </source>
</evidence>
<dbReference type="PANTHER" id="PTHR47963">
    <property type="entry name" value="DEAD-BOX ATP-DEPENDENT RNA HELICASE 47, MITOCHONDRIAL"/>
    <property type="match status" value="1"/>
</dbReference>
<evidence type="ECO:0000259" key="11">
    <source>
        <dbReference type="PROSITE" id="PS51195"/>
    </source>
</evidence>
<dbReference type="EMBL" id="FQXV01000001">
    <property type="protein sequence ID" value="SHH56203.1"/>
    <property type="molecule type" value="Genomic_DNA"/>
</dbReference>
<feature type="domain" description="Helicase C-terminal" evidence="10">
    <location>
        <begin position="218"/>
        <end position="379"/>
    </location>
</feature>
<dbReference type="OrthoDB" id="9805696at2"/>
<evidence type="ECO:0000256" key="3">
    <source>
        <dbReference type="ARBA" id="ARBA00022801"/>
    </source>
</evidence>
<dbReference type="CDD" id="cd18787">
    <property type="entry name" value="SF2_C_DEAD"/>
    <property type="match status" value="1"/>
</dbReference>
<feature type="domain" description="Helicase ATP-binding" evidence="9">
    <location>
        <begin position="35"/>
        <end position="207"/>
    </location>
</feature>
<proteinExistence type="inferred from homology"/>
<keyword evidence="3 7" id="KW-0378">Hydrolase</keyword>
<dbReference type="PANTHER" id="PTHR47963:SF8">
    <property type="entry name" value="ATP-DEPENDENT RNA HELICASE DEAD"/>
    <property type="match status" value="1"/>
</dbReference>
<dbReference type="GO" id="GO:0009409">
    <property type="term" value="P:response to cold"/>
    <property type="evidence" value="ECO:0007669"/>
    <property type="project" value="TreeGrafter"/>
</dbReference>